<feature type="transmembrane region" description="Helical" evidence="1">
    <location>
        <begin position="211"/>
        <end position="232"/>
    </location>
</feature>
<dbReference type="EMBL" id="LS974626">
    <property type="protein sequence ID" value="CAG7910156.1"/>
    <property type="molecule type" value="Genomic_DNA"/>
</dbReference>
<organism evidence="3">
    <name type="scientific">Brassica campestris</name>
    <name type="common">Field mustard</name>
    <dbReference type="NCBI Taxonomy" id="3711"/>
    <lineage>
        <taxon>Eukaryota</taxon>
        <taxon>Viridiplantae</taxon>
        <taxon>Streptophyta</taxon>
        <taxon>Embryophyta</taxon>
        <taxon>Tracheophyta</taxon>
        <taxon>Spermatophyta</taxon>
        <taxon>Magnoliopsida</taxon>
        <taxon>eudicotyledons</taxon>
        <taxon>Gunneridae</taxon>
        <taxon>Pentapetalae</taxon>
        <taxon>rosids</taxon>
        <taxon>malvids</taxon>
        <taxon>Brassicales</taxon>
        <taxon>Brassicaceae</taxon>
        <taxon>Brassiceae</taxon>
        <taxon>Brassica</taxon>
    </lineage>
</organism>
<name>A0A3P6DAY0_BRACM</name>
<evidence type="ECO:0000256" key="1">
    <source>
        <dbReference type="SAM" id="Phobius"/>
    </source>
</evidence>
<sequence length="235" mass="27236">MAGTKDSHIVEIPVDEEHKEKQQQQQQQLVTVPTPGILKVIQQHPLSEISESPGHLLLLKLWQREEDLFCRRVLRKESRLESIKREIFQLCCFFLIFHGFFFTILYSSSCSGDDDDATNAVCKKWWIPSALSLATSLVLVFLVQAKLFLFWKVSRGVHRERNDNRTLTRCVLELRMKGSSFDLSKEPMSGKRMKSSSVEIKWKPVTWFSQYLITILLLCFAGLFFPVSKFILCGF</sequence>
<evidence type="ECO:0000313" key="3">
    <source>
        <dbReference type="EMBL" id="VDD17722.1"/>
    </source>
</evidence>
<protein>
    <submittedName>
        <fullName evidence="2">Uncharacterized protein</fullName>
    </submittedName>
</protein>
<dbReference type="AlphaFoldDB" id="A0A3P6DAY0"/>
<evidence type="ECO:0000313" key="2">
    <source>
        <dbReference type="EMBL" id="CAG7910156.1"/>
    </source>
</evidence>
<dbReference type="PANTHER" id="PTHR33287:SF3">
    <property type="entry name" value="OS03G0453550 PROTEIN"/>
    <property type="match status" value="1"/>
</dbReference>
<gene>
    <name evidence="3" type="ORF">BRAA10T43435Z</name>
    <name evidence="2" type="ORF">BRAPAZ1V2_A10P14020.2</name>
</gene>
<dbReference type="PANTHER" id="PTHR33287">
    <property type="entry name" value="OS03G0453550 PROTEIN"/>
    <property type="match status" value="1"/>
</dbReference>
<feature type="transmembrane region" description="Helical" evidence="1">
    <location>
        <begin position="87"/>
        <end position="106"/>
    </location>
</feature>
<dbReference type="Proteomes" id="UP000694005">
    <property type="component" value="Chromosome A10"/>
</dbReference>
<keyword evidence="1" id="KW-0812">Transmembrane</keyword>
<keyword evidence="1" id="KW-1133">Transmembrane helix</keyword>
<proteinExistence type="predicted"/>
<reference evidence="3" key="1">
    <citation type="submission" date="2018-11" db="EMBL/GenBank/DDBJ databases">
        <authorList>
            <consortium name="Genoscope - CEA"/>
            <person name="William W."/>
        </authorList>
    </citation>
    <scope>NUCLEOTIDE SEQUENCE</scope>
</reference>
<dbReference type="Gramene" id="A10p14020.2_BraZ1">
    <property type="protein sequence ID" value="A10p14020.2_BraZ1.CDS.1"/>
    <property type="gene ID" value="A10g14020.2_BraZ1"/>
</dbReference>
<feature type="transmembrane region" description="Helical" evidence="1">
    <location>
        <begin position="126"/>
        <end position="151"/>
    </location>
</feature>
<keyword evidence="1" id="KW-0472">Membrane</keyword>
<accession>A0A3P6DAY0</accession>
<dbReference type="EMBL" id="LR031577">
    <property type="protein sequence ID" value="VDD17722.1"/>
    <property type="molecule type" value="Genomic_DNA"/>
</dbReference>